<dbReference type="InterPro" id="IPR002740">
    <property type="entry name" value="EVE_domain"/>
</dbReference>
<evidence type="ECO:0000313" key="3">
    <source>
        <dbReference type="EMBL" id="SDS13761.1"/>
    </source>
</evidence>
<dbReference type="CDD" id="cd21132">
    <property type="entry name" value="EVE-like"/>
    <property type="match status" value="1"/>
</dbReference>
<dbReference type="Proteomes" id="UP000181956">
    <property type="component" value="Chromosome I"/>
</dbReference>
<name>A0A1H1PR04_9MICO</name>
<evidence type="ECO:0000313" key="4">
    <source>
        <dbReference type="Proteomes" id="UP000181956"/>
    </source>
</evidence>
<gene>
    <name evidence="3" type="ORF">SAMN04489834_0931</name>
</gene>
<keyword evidence="4" id="KW-1185">Reference proteome</keyword>
<organism evidence="3 4">
    <name type="scientific">Microterricola viridarii</name>
    <dbReference type="NCBI Taxonomy" id="412690"/>
    <lineage>
        <taxon>Bacteria</taxon>
        <taxon>Bacillati</taxon>
        <taxon>Actinomycetota</taxon>
        <taxon>Actinomycetes</taxon>
        <taxon>Micrococcales</taxon>
        <taxon>Microbacteriaceae</taxon>
        <taxon>Microterricola</taxon>
    </lineage>
</organism>
<protein>
    <recommendedName>
        <fullName evidence="1">UPF0310 protein SAMN04489834_0931</fullName>
    </recommendedName>
</protein>
<dbReference type="AlphaFoldDB" id="A0A1H1PR04"/>
<dbReference type="Pfam" id="PF01878">
    <property type="entry name" value="EVE"/>
    <property type="match status" value="1"/>
</dbReference>
<evidence type="ECO:0000259" key="2">
    <source>
        <dbReference type="Pfam" id="PF01878"/>
    </source>
</evidence>
<sequence length="156" mass="17743">MRHNQAMAIRYWLGVVHREHVLRGVELGIAQLNHGSKQAVSRLREADGLIYYSPRVSGPDGEVLREFTAIGRVADDSVFQAPDGAVMTNSFGEPYRPWRRRVDYDPFAVPTSIRPLIPVLDFTSASPNWGFQLRRGLIELSRHDYELIKAQMRAVI</sequence>
<dbReference type="InterPro" id="IPR022996">
    <property type="entry name" value="UPF0310"/>
</dbReference>
<dbReference type="EMBL" id="LT629742">
    <property type="protein sequence ID" value="SDS13761.1"/>
    <property type="molecule type" value="Genomic_DNA"/>
</dbReference>
<dbReference type="Gene3D" id="3.10.590.10">
    <property type="entry name" value="ph1033 like domains"/>
    <property type="match status" value="1"/>
</dbReference>
<accession>A0A1H1PR04</accession>
<dbReference type="HAMAP" id="MF_00771">
    <property type="entry name" value="UPF0310"/>
    <property type="match status" value="1"/>
</dbReference>
<dbReference type="InterPro" id="IPR015947">
    <property type="entry name" value="PUA-like_sf"/>
</dbReference>
<feature type="domain" description="EVE" evidence="2">
    <location>
        <begin position="10"/>
        <end position="149"/>
    </location>
</feature>
<comment type="similarity">
    <text evidence="1">Belongs to the UPF0310 family.</text>
</comment>
<dbReference type="OrthoDB" id="9793567at2"/>
<dbReference type="SUPFAM" id="SSF88697">
    <property type="entry name" value="PUA domain-like"/>
    <property type="match status" value="1"/>
</dbReference>
<evidence type="ECO:0000256" key="1">
    <source>
        <dbReference type="HAMAP-Rule" id="MF_00771"/>
    </source>
</evidence>
<reference evidence="4" key="1">
    <citation type="submission" date="2016-10" db="EMBL/GenBank/DDBJ databases">
        <authorList>
            <person name="Varghese N."/>
            <person name="Submissions S."/>
        </authorList>
    </citation>
    <scope>NUCLEOTIDE SEQUENCE [LARGE SCALE GENOMIC DNA]</scope>
    <source>
        <strain evidence="4">DSM 21772</strain>
    </source>
</reference>
<proteinExistence type="inferred from homology"/>
<dbReference type="STRING" id="412690.SAMN04489834_0931"/>